<evidence type="ECO:0008006" key="4">
    <source>
        <dbReference type="Google" id="ProtNLM"/>
    </source>
</evidence>
<evidence type="ECO:0000313" key="3">
    <source>
        <dbReference type="Proteomes" id="UP000184368"/>
    </source>
</evidence>
<organism evidence="2 3">
    <name type="scientific">Cnuella takakiae</name>
    <dbReference type="NCBI Taxonomy" id="1302690"/>
    <lineage>
        <taxon>Bacteria</taxon>
        <taxon>Pseudomonadati</taxon>
        <taxon>Bacteroidota</taxon>
        <taxon>Chitinophagia</taxon>
        <taxon>Chitinophagales</taxon>
        <taxon>Chitinophagaceae</taxon>
        <taxon>Cnuella</taxon>
    </lineage>
</organism>
<feature type="transmembrane region" description="Helical" evidence="1">
    <location>
        <begin position="249"/>
        <end position="269"/>
    </location>
</feature>
<sequence>MTFLLFCFYLTGCTLLLWRIPFFRNSGIPLPHLAGYYWLKVTCGLFYGFYFRKWEKGGDTWSYHRDGLVETGMLRNDPLSFVSTLFETGNAAGYGGFFSTRHSWWNNLDANTIPKLLGICNLFTGSNYYINVVLVNALLLTGPILLYRLGRNLLPQVPAYLIYPPLLLPSFLFWTSGIHKEGFLVIALALILYTVWKWENTRKLSLQTLGAFATGLLVVIALRNFLLLPIGAALLGWAITVRFRLKPAIGFGATLLVLALLFFIVPRFIPALNFPELLADRQVAFLNKHGASRIDMAVLEPTAAAYLQQLPRALAIGLFRPFPSDSYNWGTALAAMEGLLLVAATLWAAACMRKRVSQTPTIWFIAILVLLIALIIGYTIPFLGAVVRYRSIVLPLYLFCCLYLIRKKPTGKQQATNARRLGELAGSSH</sequence>
<protein>
    <recommendedName>
        <fullName evidence="4">Dolichyl-phosphate-mannose-protein mannosyltransferase</fullName>
    </recommendedName>
</protein>
<feature type="transmembrane region" description="Helical" evidence="1">
    <location>
        <begin position="153"/>
        <end position="174"/>
    </location>
</feature>
<feature type="transmembrane region" description="Helical" evidence="1">
    <location>
        <begin position="329"/>
        <end position="350"/>
    </location>
</feature>
<feature type="transmembrane region" description="Helical" evidence="1">
    <location>
        <begin position="181"/>
        <end position="198"/>
    </location>
</feature>
<accession>A0A1M5AH81</accession>
<feature type="transmembrane region" description="Helical" evidence="1">
    <location>
        <begin position="386"/>
        <end position="405"/>
    </location>
</feature>
<dbReference type="OrthoDB" id="652386at2"/>
<feature type="transmembrane region" description="Helical" evidence="1">
    <location>
        <begin position="35"/>
        <end position="51"/>
    </location>
</feature>
<dbReference type="EMBL" id="FQUO01000006">
    <property type="protein sequence ID" value="SHF29618.1"/>
    <property type="molecule type" value="Genomic_DNA"/>
</dbReference>
<keyword evidence="1" id="KW-1133">Transmembrane helix</keyword>
<evidence type="ECO:0000313" key="2">
    <source>
        <dbReference type="EMBL" id="SHF29618.1"/>
    </source>
</evidence>
<gene>
    <name evidence="2" type="ORF">SAMN05444008_106264</name>
</gene>
<feature type="transmembrane region" description="Helical" evidence="1">
    <location>
        <begin position="362"/>
        <end position="380"/>
    </location>
</feature>
<dbReference type="Proteomes" id="UP000184368">
    <property type="component" value="Unassembled WGS sequence"/>
</dbReference>
<reference evidence="2 3" key="1">
    <citation type="submission" date="2016-11" db="EMBL/GenBank/DDBJ databases">
        <authorList>
            <person name="Jaros S."/>
            <person name="Januszkiewicz K."/>
            <person name="Wedrychowicz H."/>
        </authorList>
    </citation>
    <scope>NUCLEOTIDE SEQUENCE [LARGE SCALE GENOMIC DNA]</scope>
    <source>
        <strain evidence="2 3">DSM 26897</strain>
    </source>
</reference>
<proteinExistence type="predicted"/>
<keyword evidence="3" id="KW-1185">Reference proteome</keyword>
<name>A0A1M5AH81_9BACT</name>
<dbReference type="STRING" id="1302690.BUE76_08685"/>
<keyword evidence="1" id="KW-0472">Membrane</keyword>
<keyword evidence="1" id="KW-0812">Transmembrane</keyword>
<dbReference type="RefSeq" id="WP_073042597.1">
    <property type="nucleotide sequence ID" value="NZ_FQUO01000006.1"/>
</dbReference>
<dbReference type="AlphaFoldDB" id="A0A1M5AH81"/>
<feature type="transmembrane region" description="Helical" evidence="1">
    <location>
        <begin position="210"/>
        <end position="237"/>
    </location>
</feature>
<feature type="transmembrane region" description="Helical" evidence="1">
    <location>
        <begin position="128"/>
        <end position="147"/>
    </location>
</feature>
<evidence type="ECO:0000256" key="1">
    <source>
        <dbReference type="SAM" id="Phobius"/>
    </source>
</evidence>